<reference evidence="1" key="1">
    <citation type="submission" date="2018-05" db="EMBL/GenBank/DDBJ databases">
        <title>Draft genome of Mucuna pruriens seed.</title>
        <authorList>
            <person name="Nnadi N.E."/>
            <person name="Vos R."/>
            <person name="Hasami M.H."/>
            <person name="Devisetty U.K."/>
            <person name="Aguiy J.C."/>
        </authorList>
    </citation>
    <scope>NUCLEOTIDE SEQUENCE [LARGE SCALE GENOMIC DNA]</scope>
    <source>
        <strain evidence="1">JCA_2017</strain>
    </source>
</reference>
<comment type="caution">
    <text evidence="1">The sequence shown here is derived from an EMBL/GenBank/DDBJ whole genome shotgun (WGS) entry which is preliminary data.</text>
</comment>
<evidence type="ECO:0000313" key="1">
    <source>
        <dbReference type="EMBL" id="RDX97200.1"/>
    </source>
</evidence>
<dbReference type="AlphaFoldDB" id="A0A371H323"/>
<gene>
    <name evidence="1" type="ORF">CR513_20051</name>
</gene>
<accession>A0A371H323</accession>
<organism evidence="1 2">
    <name type="scientific">Mucuna pruriens</name>
    <name type="common">Velvet bean</name>
    <name type="synonym">Dolichos pruriens</name>
    <dbReference type="NCBI Taxonomy" id="157652"/>
    <lineage>
        <taxon>Eukaryota</taxon>
        <taxon>Viridiplantae</taxon>
        <taxon>Streptophyta</taxon>
        <taxon>Embryophyta</taxon>
        <taxon>Tracheophyta</taxon>
        <taxon>Spermatophyta</taxon>
        <taxon>Magnoliopsida</taxon>
        <taxon>eudicotyledons</taxon>
        <taxon>Gunneridae</taxon>
        <taxon>Pentapetalae</taxon>
        <taxon>rosids</taxon>
        <taxon>fabids</taxon>
        <taxon>Fabales</taxon>
        <taxon>Fabaceae</taxon>
        <taxon>Papilionoideae</taxon>
        <taxon>50 kb inversion clade</taxon>
        <taxon>NPAAA clade</taxon>
        <taxon>indigoferoid/millettioid clade</taxon>
        <taxon>Phaseoleae</taxon>
        <taxon>Mucuna</taxon>
    </lineage>
</organism>
<dbReference type="OrthoDB" id="1939654at2759"/>
<dbReference type="Proteomes" id="UP000257109">
    <property type="component" value="Unassembled WGS sequence"/>
</dbReference>
<keyword evidence="2" id="KW-1185">Reference proteome</keyword>
<proteinExistence type="predicted"/>
<dbReference type="PANTHER" id="PTHR35117">
    <property type="entry name" value="MYOSIN-M HEAVY PROTEIN"/>
    <property type="match status" value="1"/>
</dbReference>
<dbReference type="EMBL" id="QJKJ01003713">
    <property type="protein sequence ID" value="RDX97200.1"/>
    <property type="molecule type" value="Genomic_DNA"/>
</dbReference>
<evidence type="ECO:0000313" key="2">
    <source>
        <dbReference type="Proteomes" id="UP000257109"/>
    </source>
</evidence>
<protein>
    <submittedName>
        <fullName evidence="1">Uncharacterized protein</fullName>
    </submittedName>
</protein>
<sequence length="116" mass="12755">MEMQEKNQIHMPPSLNVAVMNSNPTTVPQPVFCSKTPSGVPQNMSNISSLSKCINTNIETRNFSTPIINASDKKRKDSQTLNVSILAKKPRGRPPGKKNLVEGIILSWLVHLSSIC</sequence>
<name>A0A371H323_MUCPR</name>
<feature type="non-terminal residue" evidence="1">
    <location>
        <position position="1"/>
    </location>
</feature>
<dbReference type="PANTHER" id="PTHR35117:SF1">
    <property type="entry name" value="MYOSIN-M HEAVY PROTEIN"/>
    <property type="match status" value="1"/>
</dbReference>